<dbReference type="PANTHER" id="PTHR11051">
    <property type="entry name" value="GLYCOSYL HYDROLASE-RELATED"/>
    <property type="match status" value="1"/>
</dbReference>
<evidence type="ECO:0000259" key="4">
    <source>
        <dbReference type="Pfam" id="PF03632"/>
    </source>
</evidence>
<comment type="caution">
    <text evidence="7">The sequence shown here is derived from an EMBL/GenBank/DDBJ whole genome shotgun (WGS) entry which is preliminary data.</text>
</comment>
<accession>A0A4R7CSZ1</accession>
<dbReference type="GO" id="GO:0004553">
    <property type="term" value="F:hydrolase activity, hydrolyzing O-glycosyl compounds"/>
    <property type="evidence" value="ECO:0007669"/>
    <property type="project" value="TreeGrafter"/>
</dbReference>
<name>A0A4R7CSZ1_9SPHI</name>
<dbReference type="InterPro" id="IPR008928">
    <property type="entry name" value="6-hairpin_glycosidase_sf"/>
</dbReference>
<comment type="similarity">
    <text evidence="1">Belongs to the glycosyl hydrolase 65 family.</text>
</comment>
<organism evidence="7 8">
    <name type="scientific">Sphingobacterium paludis</name>
    <dbReference type="NCBI Taxonomy" id="1476465"/>
    <lineage>
        <taxon>Bacteria</taxon>
        <taxon>Pseudomonadati</taxon>
        <taxon>Bacteroidota</taxon>
        <taxon>Sphingobacteriia</taxon>
        <taxon>Sphingobacteriales</taxon>
        <taxon>Sphingobacteriaceae</taxon>
        <taxon>Sphingobacterium</taxon>
    </lineage>
</organism>
<keyword evidence="8" id="KW-1185">Reference proteome</keyword>
<dbReference type="InterPro" id="IPR012341">
    <property type="entry name" value="6hp_glycosidase-like_sf"/>
</dbReference>
<feature type="domain" description="Glycoside hydrolase family 65 central catalytic" evidence="4">
    <location>
        <begin position="321"/>
        <end position="687"/>
    </location>
</feature>
<dbReference type="InterPro" id="IPR005195">
    <property type="entry name" value="Glyco_hydro_65_M"/>
</dbReference>
<evidence type="ECO:0000256" key="3">
    <source>
        <dbReference type="PIRSR" id="PIRSR036289-51"/>
    </source>
</evidence>
<evidence type="ECO:0000313" key="7">
    <source>
        <dbReference type="EMBL" id="TDS11141.1"/>
    </source>
</evidence>
<dbReference type="InterPro" id="IPR005194">
    <property type="entry name" value="Glyco_hydro_65_C"/>
</dbReference>
<evidence type="ECO:0000256" key="2">
    <source>
        <dbReference type="PIRSR" id="PIRSR036289-50"/>
    </source>
</evidence>
<feature type="binding site" evidence="3">
    <location>
        <begin position="599"/>
        <end position="600"/>
    </location>
    <ligand>
        <name>substrate</name>
    </ligand>
</feature>
<evidence type="ECO:0000256" key="1">
    <source>
        <dbReference type="ARBA" id="ARBA00006768"/>
    </source>
</evidence>
<protein>
    <submittedName>
        <fullName evidence="7">Maltose phosphorylase</fullName>
    </submittedName>
</protein>
<dbReference type="AlphaFoldDB" id="A0A4R7CSZ1"/>
<dbReference type="InterPro" id="IPR017045">
    <property type="entry name" value="Malt_Pase/Glycosyl_Hdrlase"/>
</dbReference>
<dbReference type="EMBL" id="SNZV01000008">
    <property type="protein sequence ID" value="TDS11141.1"/>
    <property type="molecule type" value="Genomic_DNA"/>
</dbReference>
<dbReference type="Pfam" id="PF03633">
    <property type="entry name" value="Glyco_hydro_65C"/>
    <property type="match status" value="1"/>
</dbReference>
<dbReference type="InterPro" id="IPR037018">
    <property type="entry name" value="GH65_N"/>
</dbReference>
<dbReference type="GO" id="GO:0030246">
    <property type="term" value="F:carbohydrate binding"/>
    <property type="evidence" value="ECO:0007669"/>
    <property type="project" value="InterPro"/>
</dbReference>
<dbReference type="Gene3D" id="1.50.10.10">
    <property type="match status" value="1"/>
</dbReference>
<gene>
    <name evidence="7" type="ORF">B0I21_108201</name>
</gene>
<dbReference type="Gene3D" id="2.70.98.40">
    <property type="entry name" value="Glycoside hydrolase, family 65, N-terminal domain"/>
    <property type="match status" value="1"/>
</dbReference>
<dbReference type="SUPFAM" id="SSF48208">
    <property type="entry name" value="Six-hairpin glycosidases"/>
    <property type="match status" value="1"/>
</dbReference>
<dbReference type="InterPro" id="IPR005196">
    <property type="entry name" value="Glyco_hydro_65_N"/>
</dbReference>
<dbReference type="Proteomes" id="UP000294752">
    <property type="component" value="Unassembled WGS sequence"/>
</dbReference>
<feature type="active site" description="Proton donor" evidence="2">
    <location>
        <position position="487"/>
    </location>
</feature>
<dbReference type="PANTHER" id="PTHR11051:SF14">
    <property type="entry name" value="MALTOSE PHOSPHORYLASE"/>
    <property type="match status" value="1"/>
</dbReference>
<sequence length="773" mass="88947">MKDYIIKDPWQIIENQFRPEYNEISESIFSIGNGRMGQRANFEEDYSGKTMPGSYVAGVYYPDKTRVGWWKNGYPEYFAKVINATNWIGLHITVNGTILDLANVTVTRFERRLDMKAGVLHREVALTMPDGTQLAINAQRLYSVAESQSAALSYRIRVERGTANIILESGLDGDISNRDSNYDEKFWEEVSRSANEEHISLQLRTKKTGFDVHSRVTQQLLSGGQAIPVRQVVDREKYVAQHYEWVMKSGEEATLLKYVVILTSENHPRPALPDHAEELLHHIAAIGFEKLFIQQEEGWSKIWKDSDIQIEGDVAAQQAIRFNIFQLYQTYTGEDDRLNIGPKGFTGEKYGGVTYWDTEAYCLPFYMATTKPEIARNLLIYRHKHLQKAIENAEKLGFTDGAALYPMVTINGEECHNEWEITFEEIHRNGAIAFAIYNYVRYTGDERYLQEYGLEVLLAISRFWSQRVNWSEAKQKYVMLGVTGPNEYENNVNNNWYTNRIAAWCLHYTSEVIDQLASSEPEALQQILQNASFDAVEKDKWLHIADNMYYPEDLERGVYLQQDGFLDKELIAASDLPASERPLNQKWSWDRILRSCFIKQADVLQGLYFLEDQYDLDTIRRNYDFYEPMTVHESSLSPCVHAIMAAKLRKDDKAYEFYLRTSRLDLDDYNNDTEDGLHITSMAGTWMTIVEGFAGMRVRDGKVHFQPILPSQWASYSFRVTFRGADLQIKVNKVGVHIMNAGEKAVQIVLADKVYSLPAADILEVSHPTLAHM</sequence>
<dbReference type="OrthoDB" id="9758855at2"/>
<feature type="binding site" evidence="3">
    <location>
        <begin position="356"/>
        <end position="357"/>
    </location>
    <ligand>
        <name>substrate</name>
    </ligand>
</feature>
<dbReference type="GO" id="GO:0016757">
    <property type="term" value="F:glycosyltransferase activity"/>
    <property type="evidence" value="ECO:0007669"/>
    <property type="project" value="UniProtKB-ARBA"/>
</dbReference>
<dbReference type="InterPro" id="IPR011013">
    <property type="entry name" value="Gal_mutarotase_sf_dom"/>
</dbReference>
<dbReference type="Pfam" id="PF03632">
    <property type="entry name" value="Glyco_hydro_65m"/>
    <property type="match status" value="1"/>
</dbReference>
<evidence type="ECO:0000259" key="6">
    <source>
        <dbReference type="Pfam" id="PF03636"/>
    </source>
</evidence>
<dbReference type="GO" id="GO:0005975">
    <property type="term" value="P:carbohydrate metabolic process"/>
    <property type="evidence" value="ECO:0007669"/>
    <property type="project" value="InterPro"/>
</dbReference>
<feature type="domain" description="Glycoside hydrolase family 65 N-terminal" evidence="6">
    <location>
        <begin position="14"/>
        <end position="265"/>
    </location>
</feature>
<reference evidence="7 8" key="1">
    <citation type="submission" date="2019-03" db="EMBL/GenBank/DDBJ databases">
        <title>Genomic Encyclopedia of Type Strains, Phase III (KMG-III): the genomes of soil and plant-associated and newly described type strains.</title>
        <authorList>
            <person name="Whitman W."/>
        </authorList>
    </citation>
    <scope>NUCLEOTIDE SEQUENCE [LARGE SCALE GENOMIC DNA]</scope>
    <source>
        <strain evidence="7 8">CGMCC 1.12801</strain>
    </source>
</reference>
<dbReference type="RefSeq" id="WP_133641569.1">
    <property type="nucleotide sequence ID" value="NZ_SNZV01000008.1"/>
</dbReference>
<dbReference type="Pfam" id="PF03636">
    <property type="entry name" value="Glyco_hydro_65N"/>
    <property type="match status" value="1"/>
</dbReference>
<proteinExistence type="inferred from homology"/>
<dbReference type="PIRSF" id="PIRSF036289">
    <property type="entry name" value="Glycosyl_hydrolase_malt_phosph"/>
    <property type="match status" value="1"/>
</dbReference>
<dbReference type="SUPFAM" id="SSF74650">
    <property type="entry name" value="Galactose mutarotase-like"/>
    <property type="match status" value="1"/>
</dbReference>
<dbReference type="NCBIfam" id="NF010380">
    <property type="entry name" value="PRK13807.1"/>
    <property type="match status" value="1"/>
</dbReference>
<evidence type="ECO:0000259" key="5">
    <source>
        <dbReference type="Pfam" id="PF03633"/>
    </source>
</evidence>
<dbReference type="Gene3D" id="2.60.420.10">
    <property type="entry name" value="Maltose phosphorylase, domain 3"/>
    <property type="match status" value="1"/>
</dbReference>
<feature type="domain" description="Glycoside hydrolase family 65 C-terminal" evidence="5">
    <location>
        <begin position="696"/>
        <end position="757"/>
    </location>
</feature>
<evidence type="ECO:0000313" key="8">
    <source>
        <dbReference type="Proteomes" id="UP000294752"/>
    </source>
</evidence>